<protein>
    <submittedName>
        <fullName evidence="2">Uncharacterized protein</fullName>
    </submittedName>
</protein>
<dbReference type="Proteomes" id="UP000011668">
    <property type="component" value="Unassembled WGS sequence"/>
</dbReference>
<feature type="region of interest" description="Disordered" evidence="1">
    <location>
        <begin position="115"/>
        <end position="161"/>
    </location>
</feature>
<organism evidence="2 3">
    <name type="scientific">Thanatephorus cucumeris (strain AG1-IA)</name>
    <name type="common">Rice sheath blight fungus</name>
    <name type="synonym">Rhizoctonia solani</name>
    <dbReference type="NCBI Taxonomy" id="983506"/>
    <lineage>
        <taxon>Eukaryota</taxon>
        <taxon>Fungi</taxon>
        <taxon>Dikarya</taxon>
        <taxon>Basidiomycota</taxon>
        <taxon>Agaricomycotina</taxon>
        <taxon>Agaricomycetes</taxon>
        <taxon>Cantharellales</taxon>
        <taxon>Ceratobasidiaceae</taxon>
        <taxon>Rhizoctonia</taxon>
        <taxon>Rhizoctonia solani AG-1</taxon>
    </lineage>
</organism>
<dbReference type="STRING" id="983506.L8X7H9"/>
<evidence type="ECO:0000313" key="3">
    <source>
        <dbReference type="Proteomes" id="UP000011668"/>
    </source>
</evidence>
<sequence>MSESVDCAVPRLQEYCCKVQGQKTGTVGVVSPGMLITPTPDDPIVPITNLYWPFAQHLVNDTQGEFIWRKRCLDEFLEFRQANENGTMLEPESWREQYFVRLGLTSRLRGMYQKEEAGKRVRQTMYTTKAPPPKRGRWGKDRTSRSPWPDSEGISKPRTLIDKARQDTRRIQHVHVRNAGSSDQPIVQRKVVPLGTSDLIRPRPTQSTTLPKPPVDPPSSLRSPPSAGFPCTSRAGGASRSTFLHTHTRVLHTPTVKGAVGACPSLSLIYLMPPPLLPLPRSRCCEIRPDGHLYGKSNACGGKAYLNPVPQVPMGRGERKGYTMRPSPMQR</sequence>
<feature type="region of interest" description="Disordered" evidence="1">
    <location>
        <begin position="311"/>
        <end position="331"/>
    </location>
</feature>
<reference evidence="2 3" key="1">
    <citation type="journal article" date="2013" name="Nat. Commun.">
        <title>The evolution and pathogenic mechanisms of the rice sheath blight pathogen.</title>
        <authorList>
            <person name="Zheng A."/>
            <person name="Lin R."/>
            <person name="Xu L."/>
            <person name="Qin P."/>
            <person name="Tang C."/>
            <person name="Ai P."/>
            <person name="Zhang D."/>
            <person name="Liu Y."/>
            <person name="Sun Z."/>
            <person name="Feng H."/>
            <person name="Wang Y."/>
            <person name="Chen Y."/>
            <person name="Liang X."/>
            <person name="Fu R."/>
            <person name="Li Q."/>
            <person name="Zhang J."/>
            <person name="Yu X."/>
            <person name="Xie Z."/>
            <person name="Ding L."/>
            <person name="Guan P."/>
            <person name="Tang J."/>
            <person name="Liang Y."/>
            <person name="Wang S."/>
            <person name="Deng Q."/>
            <person name="Li S."/>
            <person name="Zhu J."/>
            <person name="Wang L."/>
            <person name="Liu H."/>
            <person name="Li P."/>
        </authorList>
    </citation>
    <scope>NUCLEOTIDE SEQUENCE [LARGE SCALE GENOMIC DNA]</scope>
    <source>
        <strain evidence="3">AG-1 IA</strain>
    </source>
</reference>
<dbReference type="HOGENOM" id="CLU_839856_0_0_1"/>
<proteinExistence type="predicted"/>
<accession>L8X7H9</accession>
<evidence type="ECO:0000256" key="1">
    <source>
        <dbReference type="SAM" id="MobiDB-lite"/>
    </source>
</evidence>
<evidence type="ECO:0000313" key="2">
    <source>
        <dbReference type="EMBL" id="ELU45013.1"/>
    </source>
</evidence>
<dbReference type="EMBL" id="AFRT01000225">
    <property type="protein sequence ID" value="ELU45013.1"/>
    <property type="molecule type" value="Genomic_DNA"/>
</dbReference>
<dbReference type="OrthoDB" id="21513at2759"/>
<dbReference type="AlphaFoldDB" id="L8X7H9"/>
<comment type="caution">
    <text evidence="2">The sequence shown here is derived from an EMBL/GenBank/DDBJ whole genome shotgun (WGS) entry which is preliminary data.</text>
</comment>
<name>L8X7H9_THACA</name>
<gene>
    <name evidence="2" type="ORF">AG1IA_00968</name>
</gene>
<feature type="region of interest" description="Disordered" evidence="1">
    <location>
        <begin position="175"/>
        <end position="238"/>
    </location>
</feature>
<keyword evidence="3" id="KW-1185">Reference proteome</keyword>